<dbReference type="InterPro" id="IPR025724">
    <property type="entry name" value="GAG-pre-integrase_dom"/>
</dbReference>
<dbReference type="Pfam" id="PF14223">
    <property type="entry name" value="Retrotran_gag_2"/>
    <property type="match status" value="1"/>
</dbReference>
<keyword evidence="2" id="KW-0378">Hydrolase</keyword>
<sequence>MKFVEERSQTADKSLAGTLMSTLTTMKFDGSRTMHEHVIEMTNIAARLKSLGMKVDETFLVQFILNSLPSEYGPFQMNYNTLKDKWNFKNLRSHSIHYLKNQGAGKKFKKRVKGKGPLKIDESSTKIQKKNDKCHFCKKFGHFQKDCLKRKAWFEKKGEHNAYVCFESNLTEVPHNTWWIDSGCTTHVSNVMQGFLTIRTINPTEKFVFMGNRVKVPVEALDVAGYSFKFGNGCFSLFKRACMIGSGTLYDGLYKLNLDNLYAKTLMTLHHNVSTKRSLVDERSAYLWHKRLGHISKERMKRLVKNEILPDLDFTDLNVRVDCIKGKQTKHTKKGATRSTQLLEIIHTDICDPFDVNSFNKEKYFITFIDDFSRYGYVYLLHEKSQAVNVLEVYVNEVERQLDRKVKIVRSDRGGEYYGRYDESGQHPGTPQQNGVSERRNRTLMDMVRSMLSNSCLPVSLWMYSLKTAMYLLNRVPSKVVQKTPFELWTNRKPSLRHLHVWGCHAEIRIYNPQEKKLDARTISGYFIGYPEKSKGYIFYCPNHSTRIVETGNARFIENGETSGSEDSRKVEITEIKVQVPVIGASSSRVVVPHVVETHDNQEEQHINTPVINNEPVVEQSQEIVLRRSQREGKSAISNDYVVYLQESENDLSIDNDPVSFSEAINGDNSDKWLNVMKDELKSMVQNDVWDLVELPEGCKRVECKWVFKTKRDSHGNIERYKARLIAKGFTRKDCIDYKETFSPVSKKDSF</sequence>
<dbReference type="InterPro" id="IPR036397">
    <property type="entry name" value="RNaseH_sf"/>
</dbReference>
<dbReference type="Proteomes" id="UP001374535">
    <property type="component" value="Chromosome 5"/>
</dbReference>
<dbReference type="Gene3D" id="3.30.420.10">
    <property type="entry name" value="Ribonuclease H-like superfamily/Ribonuclease H"/>
    <property type="match status" value="1"/>
</dbReference>
<dbReference type="PANTHER" id="PTHR42648">
    <property type="entry name" value="TRANSPOSASE, PUTATIVE-RELATED"/>
    <property type="match status" value="1"/>
</dbReference>
<dbReference type="InterPro" id="IPR012337">
    <property type="entry name" value="RNaseH-like_sf"/>
</dbReference>
<dbReference type="GO" id="GO:0015074">
    <property type="term" value="P:DNA integration"/>
    <property type="evidence" value="ECO:0007669"/>
    <property type="project" value="InterPro"/>
</dbReference>
<dbReference type="PROSITE" id="PS50158">
    <property type="entry name" value="ZF_CCHC"/>
    <property type="match status" value="1"/>
</dbReference>
<feature type="region of interest" description="Disordered" evidence="4">
    <location>
        <begin position="417"/>
        <end position="438"/>
    </location>
</feature>
<dbReference type="InterPro" id="IPR036875">
    <property type="entry name" value="Znf_CCHC_sf"/>
</dbReference>
<dbReference type="GO" id="GO:0008270">
    <property type="term" value="F:zinc ion binding"/>
    <property type="evidence" value="ECO:0007669"/>
    <property type="project" value="UniProtKB-KW"/>
</dbReference>
<dbReference type="Pfam" id="PF00665">
    <property type="entry name" value="rve"/>
    <property type="match status" value="1"/>
</dbReference>
<dbReference type="Pfam" id="PF07727">
    <property type="entry name" value="RVT_2"/>
    <property type="match status" value="1"/>
</dbReference>
<dbReference type="InterPro" id="IPR057670">
    <property type="entry name" value="SH3_retrovirus"/>
</dbReference>
<evidence type="ECO:0000313" key="8">
    <source>
        <dbReference type="Proteomes" id="UP001374535"/>
    </source>
</evidence>
<feature type="domain" description="CCHC-type" evidence="5">
    <location>
        <begin position="133"/>
        <end position="147"/>
    </location>
</feature>
<dbReference type="SUPFAM" id="SSF57756">
    <property type="entry name" value="Retrovirus zinc finger-like domains"/>
    <property type="match status" value="1"/>
</dbReference>
<dbReference type="InterPro" id="IPR001584">
    <property type="entry name" value="Integrase_cat-core"/>
</dbReference>
<name>A0AAQ3NMB4_VIGMU</name>
<keyword evidence="1" id="KW-0479">Metal-binding</keyword>
<dbReference type="Pfam" id="PF13976">
    <property type="entry name" value="gag_pre-integrs"/>
    <property type="match status" value="1"/>
</dbReference>
<evidence type="ECO:0008006" key="9">
    <source>
        <dbReference type="Google" id="ProtNLM"/>
    </source>
</evidence>
<evidence type="ECO:0000256" key="1">
    <source>
        <dbReference type="ARBA" id="ARBA00022723"/>
    </source>
</evidence>
<evidence type="ECO:0000256" key="2">
    <source>
        <dbReference type="ARBA" id="ARBA00022801"/>
    </source>
</evidence>
<organism evidence="7 8">
    <name type="scientific">Vigna mungo</name>
    <name type="common">Black gram</name>
    <name type="synonym">Phaseolus mungo</name>
    <dbReference type="NCBI Taxonomy" id="3915"/>
    <lineage>
        <taxon>Eukaryota</taxon>
        <taxon>Viridiplantae</taxon>
        <taxon>Streptophyta</taxon>
        <taxon>Embryophyta</taxon>
        <taxon>Tracheophyta</taxon>
        <taxon>Spermatophyta</taxon>
        <taxon>Magnoliopsida</taxon>
        <taxon>eudicotyledons</taxon>
        <taxon>Gunneridae</taxon>
        <taxon>Pentapetalae</taxon>
        <taxon>rosids</taxon>
        <taxon>fabids</taxon>
        <taxon>Fabales</taxon>
        <taxon>Fabaceae</taxon>
        <taxon>Papilionoideae</taxon>
        <taxon>50 kb inversion clade</taxon>
        <taxon>NPAAA clade</taxon>
        <taxon>indigoferoid/millettioid clade</taxon>
        <taxon>Phaseoleae</taxon>
        <taxon>Vigna</taxon>
    </lineage>
</organism>
<dbReference type="PROSITE" id="PS50994">
    <property type="entry name" value="INTEGRASE"/>
    <property type="match status" value="1"/>
</dbReference>
<dbReference type="InterPro" id="IPR039537">
    <property type="entry name" value="Retrotran_Ty1/copia-like"/>
</dbReference>
<reference evidence="7 8" key="1">
    <citation type="journal article" date="2023" name="Life. Sci Alliance">
        <title>Evolutionary insights into 3D genome organization and epigenetic landscape of Vigna mungo.</title>
        <authorList>
            <person name="Junaid A."/>
            <person name="Singh B."/>
            <person name="Bhatia S."/>
        </authorList>
    </citation>
    <scope>NUCLEOTIDE SEQUENCE [LARGE SCALE GENOMIC DNA]</scope>
    <source>
        <strain evidence="7">Urdbean</strain>
    </source>
</reference>
<evidence type="ECO:0000259" key="5">
    <source>
        <dbReference type="PROSITE" id="PS50158"/>
    </source>
</evidence>
<dbReference type="EMBL" id="CP144696">
    <property type="protein sequence ID" value="WVZ13110.1"/>
    <property type="molecule type" value="Genomic_DNA"/>
</dbReference>
<evidence type="ECO:0000259" key="6">
    <source>
        <dbReference type="PROSITE" id="PS50994"/>
    </source>
</evidence>
<gene>
    <name evidence="7" type="ORF">V8G54_017640</name>
</gene>
<dbReference type="Pfam" id="PF25597">
    <property type="entry name" value="SH3_retrovirus"/>
    <property type="match status" value="1"/>
</dbReference>
<dbReference type="AlphaFoldDB" id="A0AAQ3NMB4"/>
<dbReference type="GO" id="GO:0016787">
    <property type="term" value="F:hydrolase activity"/>
    <property type="evidence" value="ECO:0007669"/>
    <property type="project" value="UniProtKB-KW"/>
</dbReference>
<dbReference type="InterPro" id="IPR001878">
    <property type="entry name" value="Znf_CCHC"/>
</dbReference>
<dbReference type="GO" id="GO:0003676">
    <property type="term" value="F:nucleic acid binding"/>
    <property type="evidence" value="ECO:0007669"/>
    <property type="project" value="InterPro"/>
</dbReference>
<dbReference type="PANTHER" id="PTHR42648:SF28">
    <property type="entry name" value="TRANSPOSON-ENCODED PROTEIN WITH RIBONUCLEASE H-LIKE AND RETROVIRUS ZINC FINGER-LIKE DOMAINS"/>
    <property type="match status" value="1"/>
</dbReference>
<keyword evidence="3" id="KW-0863">Zinc-finger</keyword>
<evidence type="ECO:0000256" key="3">
    <source>
        <dbReference type="PROSITE-ProRule" id="PRU00047"/>
    </source>
</evidence>
<feature type="domain" description="Integrase catalytic" evidence="6">
    <location>
        <begin position="338"/>
        <end position="493"/>
    </location>
</feature>
<keyword evidence="8" id="KW-1185">Reference proteome</keyword>
<protein>
    <recommendedName>
        <fullName evidence="9">Retrovirus-related Pol polyprotein from transposon TNT 1-94</fullName>
    </recommendedName>
</protein>
<dbReference type="SUPFAM" id="SSF53098">
    <property type="entry name" value="Ribonuclease H-like"/>
    <property type="match status" value="1"/>
</dbReference>
<keyword evidence="3" id="KW-0862">Zinc</keyword>
<evidence type="ECO:0000256" key="4">
    <source>
        <dbReference type="SAM" id="MobiDB-lite"/>
    </source>
</evidence>
<evidence type="ECO:0000313" key="7">
    <source>
        <dbReference type="EMBL" id="WVZ13110.1"/>
    </source>
</evidence>
<proteinExistence type="predicted"/>
<dbReference type="InterPro" id="IPR013103">
    <property type="entry name" value="RVT_2"/>
</dbReference>
<accession>A0AAQ3NMB4</accession>
<feature type="compositionally biased region" description="Polar residues" evidence="4">
    <location>
        <begin position="427"/>
        <end position="436"/>
    </location>
</feature>